<sequence length="29" mass="3353">MINTPKYFELSELLRSDTAISKKIENLPT</sequence>
<name>A0A8S5RQC5_9VIRU</name>
<evidence type="ECO:0000313" key="1">
    <source>
        <dbReference type="EMBL" id="DAE33236.1"/>
    </source>
</evidence>
<dbReference type="EMBL" id="BK059132">
    <property type="protein sequence ID" value="DAE33236.1"/>
    <property type="molecule type" value="Genomic_DNA"/>
</dbReference>
<reference evidence="1" key="1">
    <citation type="journal article" date="2021" name="Proc. Natl. Acad. Sci. U.S.A.">
        <title>A Catalog of Tens of Thousands of Viruses from Human Metagenomes Reveals Hidden Associations with Chronic Diseases.</title>
        <authorList>
            <person name="Tisza M.J."/>
            <person name="Buck C.B."/>
        </authorList>
    </citation>
    <scope>NUCLEOTIDE SEQUENCE</scope>
    <source>
        <strain evidence="1">Ctrcb4</strain>
    </source>
</reference>
<protein>
    <submittedName>
        <fullName evidence="1">Uncharacterized protein</fullName>
    </submittedName>
</protein>
<organism evidence="1">
    <name type="scientific">virus sp. ctrcb4</name>
    <dbReference type="NCBI Taxonomy" id="2825824"/>
    <lineage>
        <taxon>Viruses</taxon>
    </lineage>
</organism>
<proteinExistence type="predicted"/>
<accession>A0A8S5RQC5</accession>